<dbReference type="Proteomes" id="UP000821853">
    <property type="component" value="Chromosome 10"/>
</dbReference>
<dbReference type="AlphaFoldDB" id="A0A9J6FN99"/>
<evidence type="ECO:0000313" key="2">
    <source>
        <dbReference type="Proteomes" id="UP000821853"/>
    </source>
</evidence>
<organism evidence="1 2">
    <name type="scientific">Haemaphysalis longicornis</name>
    <name type="common">Bush tick</name>
    <dbReference type="NCBI Taxonomy" id="44386"/>
    <lineage>
        <taxon>Eukaryota</taxon>
        <taxon>Metazoa</taxon>
        <taxon>Ecdysozoa</taxon>
        <taxon>Arthropoda</taxon>
        <taxon>Chelicerata</taxon>
        <taxon>Arachnida</taxon>
        <taxon>Acari</taxon>
        <taxon>Parasitiformes</taxon>
        <taxon>Ixodida</taxon>
        <taxon>Ixodoidea</taxon>
        <taxon>Ixodidae</taxon>
        <taxon>Haemaphysalinae</taxon>
        <taxon>Haemaphysalis</taxon>
    </lineage>
</organism>
<name>A0A9J6FN99_HAELO</name>
<reference evidence="1 2" key="1">
    <citation type="journal article" date="2020" name="Cell">
        <title>Large-Scale Comparative Analyses of Tick Genomes Elucidate Their Genetic Diversity and Vector Capacities.</title>
        <authorList>
            <consortium name="Tick Genome and Microbiome Consortium (TIGMIC)"/>
            <person name="Jia N."/>
            <person name="Wang J."/>
            <person name="Shi W."/>
            <person name="Du L."/>
            <person name="Sun Y."/>
            <person name="Zhan W."/>
            <person name="Jiang J.F."/>
            <person name="Wang Q."/>
            <person name="Zhang B."/>
            <person name="Ji P."/>
            <person name="Bell-Sakyi L."/>
            <person name="Cui X.M."/>
            <person name="Yuan T.T."/>
            <person name="Jiang B.G."/>
            <person name="Yang W.F."/>
            <person name="Lam T.T."/>
            <person name="Chang Q.C."/>
            <person name="Ding S.J."/>
            <person name="Wang X.J."/>
            <person name="Zhu J.G."/>
            <person name="Ruan X.D."/>
            <person name="Zhao L."/>
            <person name="Wei J.T."/>
            <person name="Ye R.Z."/>
            <person name="Que T.C."/>
            <person name="Du C.H."/>
            <person name="Zhou Y.H."/>
            <person name="Cheng J.X."/>
            <person name="Dai P.F."/>
            <person name="Guo W.B."/>
            <person name="Han X.H."/>
            <person name="Huang E.J."/>
            <person name="Li L.F."/>
            <person name="Wei W."/>
            <person name="Gao Y.C."/>
            <person name="Liu J.Z."/>
            <person name="Shao H.Z."/>
            <person name="Wang X."/>
            <person name="Wang C.C."/>
            <person name="Yang T.C."/>
            <person name="Huo Q.B."/>
            <person name="Li W."/>
            <person name="Chen H.Y."/>
            <person name="Chen S.E."/>
            <person name="Zhou L.G."/>
            <person name="Ni X.B."/>
            <person name="Tian J.H."/>
            <person name="Sheng Y."/>
            <person name="Liu T."/>
            <person name="Pan Y.S."/>
            <person name="Xia L.Y."/>
            <person name="Li J."/>
            <person name="Zhao F."/>
            <person name="Cao W.C."/>
        </authorList>
    </citation>
    <scope>NUCLEOTIDE SEQUENCE [LARGE SCALE GENOMIC DNA]</scope>
    <source>
        <strain evidence="1">HaeL-2018</strain>
    </source>
</reference>
<dbReference type="EMBL" id="JABSTR010000002">
    <property type="protein sequence ID" value="KAH9364642.1"/>
    <property type="molecule type" value="Genomic_DNA"/>
</dbReference>
<dbReference type="OrthoDB" id="6527889at2759"/>
<sequence length="252" mass="28593">MFGGLPTSRKRGFTVCATARAEWQERSRFFKECLFQRLHRGVEPHRASARWRECVRILDTTTECWWQHMLPRLRAIVPKKTPCATNPIHTLEDLHLPSDVVCVLEKGPKFAVEPKKSAAELVALVRKVGEAAAQECEKERCISEGVDVLRRTKLPTCSLPSVVTRRRVARWSHATGTEGEATRRSKNGKRAIPALVPGAVADPVWWPGGTWRCPGAVARRFDRRTMNVRPPKIPRLVPPRLPLPWRRIPIGE</sequence>
<accession>A0A9J6FN99</accession>
<dbReference type="OMA" id="DTTTECW"/>
<comment type="caution">
    <text evidence="1">The sequence shown here is derived from an EMBL/GenBank/DDBJ whole genome shotgun (WGS) entry which is preliminary data.</text>
</comment>
<evidence type="ECO:0000313" key="1">
    <source>
        <dbReference type="EMBL" id="KAH9364642.1"/>
    </source>
</evidence>
<gene>
    <name evidence="1" type="ORF">HPB48_021050</name>
</gene>
<keyword evidence="2" id="KW-1185">Reference proteome</keyword>
<dbReference type="VEuPathDB" id="VectorBase:HLOH_052993"/>
<protein>
    <submittedName>
        <fullName evidence="1">Uncharacterized protein</fullName>
    </submittedName>
</protein>
<proteinExistence type="predicted"/>